<comment type="caution">
    <text evidence="3">The sequence shown here is derived from an EMBL/GenBank/DDBJ whole genome shotgun (WGS) entry which is preliminary data.</text>
</comment>
<feature type="region of interest" description="Disordered" evidence="1">
    <location>
        <begin position="63"/>
        <end position="82"/>
    </location>
</feature>
<evidence type="ECO:0000313" key="3">
    <source>
        <dbReference type="EMBL" id="MBI8989418.1"/>
    </source>
</evidence>
<keyword evidence="2" id="KW-0472">Membrane</keyword>
<evidence type="ECO:0000313" key="4">
    <source>
        <dbReference type="Proteomes" id="UP000645966"/>
    </source>
</evidence>
<dbReference type="Proteomes" id="UP000645966">
    <property type="component" value="Unassembled WGS sequence"/>
</dbReference>
<sequence>MDIHATITGVLDWIGQRLTGSPLWIQTPLVMVAVLLICVPLAALLLKVVNTAAAALERIPGRSDGGAVPAGTVPRPEVHGPTGVRIVSISEPAVPED</sequence>
<dbReference type="RefSeq" id="WP_198738402.1">
    <property type="nucleotide sequence ID" value="NZ_JAEIOS010000011.1"/>
</dbReference>
<gene>
    <name evidence="3" type="ORF">JDV75_06545</name>
</gene>
<dbReference type="AlphaFoldDB" id="A0A934I8W1"/>
<keyword evidence="2" id="KW-1133">Transmembrane helix</keyword>
<reference evidence="3" key="1">
    <citation type="submission" date="2020-12" db="EMBL/GenBank/DDBJ databases">
        <title>Genome public.</title>
        <authorList>
            <person name="Sun Q."/>
        </authorList>
    </citation>
    <scope>NUCLEOTIDE SEQUENCE</scope>
    <source>
        <strain evidence="3">CCM 8863</strain>
    </source>
</reference>
<keyword evidence="2" id="KW-0812">Transmembrane</keyword>
<evidence type="ECO:0000256" key="2">
    <source>
        <dbReference type="SAM" id="Phobius"/>
    </source>
</evidence>
<dbReference type="EMBL" id="JAEIOS010000011">
    <property type="protein sequence ID" value="MBI8989418.1"/>
    <property type="molecule type" value="Genomic_DNA"/>
</dbReference>
<organism evidence="3 4">
    <name type="scientific">Corynebacterium meridianum</name>
    <dbReference type="NCBI Taxonomy" id="2765363"/>
    <lineage>
        <taxon>Bacteria</taxon>
        <taxon>Bacillati</taxon>
        <taxon>Actinomycetota</taxon>
        <taxon>Actinomycetes</taxon>
        <taxon>Mycobacteriales</taxon>
        <taxon>Corynebacteriaceae</taxon>
        <taxon>Corynebacterium</taxon>
    </lineage>
</organism>
<keyword evidence="4" id="KW-1185">Reference proteome</keyword>
<protein>
    <submittedName>
        <fullName evidence="3">Uncharacterized protein</fullName>
    </submittedName>
</protein>
<name>A0A934I8W1_9CORY</name>
<proteinExistence type="predicted"/>
<accession>A0A934I8W1</accession>
<evidence type="ECO:0000256" key="1">
    <source>
        <dbReference type="SAM" id="MobiDB-lite"/>
    </source>
</evidence>
<feature type="transmembrane region" description="Helical" evidence="2">
    <location>
        <begin position="23"/>
        <end position="46"/>
    </location>
</feature>